<evidence type="ECO:0000313" key="3">
    <source>
        <dbReference type="EMBL" id="WGW05669.1"/>
    </source>
</evidence>
<protein>
    <submittedName>
        <fullName evidence="3">PepSY domain-containing protein</fullName>
    </submittedName>
</protein>
<dbReference type="EMBL" id="CP124616">
    <property type="protein sequence ID" value="WGW05669.1"/>
    <property type="molecule type" value="Genomic_DNA"/>
</dbReference>
<proteinExistence type="predicted"/>
<name>A0ABY8QM02_9RHOB</name>
<organism evidence="3 4">
    <name type="scientific">Tropicibacter oceani</name>
    <dbReference type="NCBI Taxonomy" id="3058420"/>
    <lineage>
        <taxon>Bacteria</taxon>
        <taxon>Pseudomonadati</taxon>
        <taxon>Pseudomonadota</taxon>
        <taxon>Alphaproteobacteria</taxon>
        <taxon>Rhodobacterales</taxon>
        <taxon>Roseobacteraceae</taxon>
        <taxon>Tropicibacter</taxon>
    </lineage>
</organism>
<keyword evidence="4" id="KW-1185">Reference proteome</keyword>
<accession>A0ABY8QM02</accession>
<evidence type="ECO:0000313" key="4">
    <source>
        <dbReference type="Proteomes" id="UP001241605"/>
    </source>
</evidence>
<sequence length="170" mass="18425">MFPKLMLSTGAALLLGSMALADAFTDQVVAQLQDQGFRTTEIKTRNGQTKFEAVRGTQKIEVVYDRTTGQVVSQETYFLDANDSGSGPQTGGSGSSDDSSGDDHGSDDHESEDHGSDDHESDDHGSDDHESDDHGSDDHESDDHGSDDDDDDDHDDDDHDDDDDEEDDDD</sequence>
<feature type="region of interest" description="Disordered" evidence="1">
    <location>
        <begin position="75"/>
        <end position="170"/>
    </location>
</feature>
<feature type="signal peptide" evidence="2">
    <location>
        <begin position="1"/>
        <end position="23"/>
    </location>
</feature>
<keyword evidence="2" id="KW-0732">Signal</keyword>
<dbReference type="Proteomes" id="UP001241605">
    <property type="component" value="Chromosome"/>
</dbReference>
<evidence type="ECO:0000256" key="1">
    <source>
        <dbReference type="SAM" id="MobiDB-lite"/>
    </source>
</evidence>
<evidence type="ECO:0000256" key="2">
    <source>
        <dbReference type="SAM" id="SignalP"/>
    </source>
</evidence>
<feature type="compositionally biased region" description="Acidic residues" evidence="1">
    <location>
        <begin position="145"/>
        <end position="170"/>
    </location>
</feature>
<gene>
    <name evidence="3" type="ORF">QF118_09025</name>
</gene>
<feature type="chain" id="PRO_5046408773" evidence="2">
    <location>
        <begin position="24"/>
        <end position="170"/>
    </location>
</feature>
<dbReference type="RefSeq" id="WP_282302293.1">
    <property type="nucleotide sequence ID" value="NZ_CP124616.1"/>
</dbReference>
<feature type="compositionally biased region" description="Basic and acidic residues" evidence="1">
    <location>
        <begin position="101"/>
        <end position="144"/>
    </location>
</feature>
<reference evidence="3 4" key="1">
    <citation type="submission" date="2023-05" db="EMBL/GenBank/DDBJ databases">
        <title>YMD87, complete Genome.</title>
        <authorList>
            <person name="Zhang J."/>
            <person name="Xu X."/>
        </authorList>
    </citation>
    <scope>NUCLEOTIDE SEQUENCE [LARGE SCALE GENOMIC DNA]</scope>
    <source>
        <strain evidence="3 4">YMD87</strain>
    </source>
</reference>